<feature type="transmembrane region" description="Helical" evidence="6">
    <location>
        <begin position="204"/>
        <end position="222"/>
    </location>
</feature>
<name>A0A6A6WFM6_9PEZI</name>
<evidence type="ECO:0000256" key="2">
    <source>
        <dbReference type="ARBA" id="ARBA00022692"/>
    </source>
</evidence>
<evidence type="ECO:0000256" key="5">
    <source>
        <dbReference type="ARBA" id="ARBA00038359"/>
    </source>
</evidence>
<dbReference type="OrthoDB" id="3923077at2759"/>
<reference evidence="8" key="1">
    <citation type="journal article" date="2020" name="Stud. Mycol.">
        <title>101 Dothideomycetes genomes: a test case for predicting lifestyles and emergence of pathogens.</title>
        <authorList>
            <person name="Haridas S."/>
            <person name="Albert R."/>
            <person name="Binder M."/>
            <person name="Bloem J."/>
            <person name="Labutti K."/>
            <person name="Salamov A."/>
            <person name="Andreopoulos B."/>
            <person name="Baker S."/>
            <person name="Barry K."/>
            <person name="Bills G."/>
            <person name="Bluhm B."/>
            <person name="Cannon C."/>
            <person name="Castanera R."/>
            <person name="Culley D."/>
            <person name="Daum C."/>
            <person name="Ezra D."/>
            <person name="Gonzalez J."/>
            <person name="Henrissat B."/>
            <person name="Kuo A."/>
            <person name="Liang C."/>
            <person name="Lipzen A."/>
            <person name="Lutzoni F."/>
            <person name="Magnuson J."/>
            <person name="Mondo S."/>
            <person name="Nolan M."/>
            <person name="Ohm R."/>
            <person name="Pangilinan J."/>
            <person name="Park H.-J."/>
            <person name="Ramirez L."/>
            <person name="Alfaro M."/>
            <person name="Sun H."/>
            <person name="Tritt A."/>
            <person name="Yoshinaga Y."/>
            <person name="Zwiers L.-H."/>
            <person name="Turgeon B."/>
            <person name="Goodwin S."/>
            <person name="Spatafora J."/>
            <person name="Crous P."/>
            <person name="Grigoriev I."/>
        </authorList>
    </citation>
    <scope>NUCLEOTIDE SEQUENCE</scope>
    <source>
        <strain evidence="8">CBS 121739</strain>
    </source>
</reference>
<dbReference type="InterPro" id="IPR049326">
    <property type="entry name" value="Rhodopsin_dom_fungi"/>
</dbReference>
<feature type="transmembrane region" description="Helical" evidence="6">
    <location>
        <begin position="6"/>
        <end position="30"/>
    </location>
</feature>
<dbReference type="Pfam" id="PF20684">
    <property type="entry name" value="Fung_rhodopsin"/>
    <property type="match status" value="1"/>
</dbReference>
<dbReference type="GeneID" id="54480605"/>
<evidence type="ECO:0000256" key="4">
    <source>
        <dbReference type="ARBA" id="ARBA00023136"/>
    </source>
</evidence>
<dbReference type="AlphaFoldDB" id="A0A6A6WFM6"/>
<dbReference type="InterPro" id="IPR052337">
    <property type="entry name" value="SAT4-like"/>
</dbReference>
<dbReference type="EMBL" id="ML996566">
    <property type="protein sequence ID" value="KAF2761543.1"/>
    <property type="molecule type" value="Genomic_DNA"/>
</dbReference>
<proteinExistence type="inferred from homology"/>
<accession>A0A6A6WFM6</accession>
<keyword evidence="9" id="KW-1185">Reference proteome</keyword>
<evidence type="ECO:0000256" key="6">
    <source>
        <dbReference type="SAM" id="Phobius"/>
    </source>
</evidence>
<feature type="transmembrane region" description="Helical" evidence="6">
    <location>
        <begin position="85"/>
        <end position="108"/>
    </location>
</feature>
<dbReference type="PANTHER" id="PTHR33048">
    <property type="entry name" value="PTH11-LIKE INTEGRAL MEMBRANE PROTEIN (AFU_ORTHOLOGUE AFUA_5G11245)"/>
    <property type="match status" value="1"/>
</dbReference>
<dbReference type="PANTHER" id="PTHR33048:SF96">
    <property type="entry name" value="INTEGRAL MEMBRANE PROTEIN"/>
    <property type="match status" value="1"/>
</dbReference>
<protein>
    <recommendedName>
        <fullName evidence="7">Rhodopsin domain-containing protein</fullName>
    </recommendedName>
</protein>
<comment type="subcellular location">
    <subcellularLocation>
        <location evidence="1">Membrane</location>
        <topology evidence="1">Multi-pass membrane protein</topology>
    </subcellularLocation>
</comment>
<feature type="domain" description="Rhodopsin" evidence="7">
    <location>
        <begin position="26"/>
        <end position="267"/>
    </location>
</feature>
<evidence type="ECO:0000256" key="1">
    <source>
        <dbReference type="ARBA" id="ARBA00004141"/>
    </source>
</evidence>
<gene>
    <name evidence="8" type="ORF">EJ05DRAFT_176047</name>
</gene>
<keyword evidence="3 6" id="KW-1133">Transmembrane helix</keyword>
<dbReference type="Proteomes" id="UP000799437">
    <property type="component" value="Unassembled WGS sequence"/>
</dbReference>
<evidence type="ECO:0000313" key="8">
    <source>
        <dbReference type="EMBL" id="KAF2761543.1"/>
    </source>
</evidence>
<dbReference type="RefSeq" id="XP_033603994.1">
    <property type="nucleotide sequence ID" value="XM_033739551.1"/>
</dbReference>
<feature type="transmembrane region" description="Helical" evidence="6">
    <location>
        <begin position="172"/>
        <end position="192"/>
    </location>
</feature>
<feature type="transmembrane region" description="Helical" evidence="6">
    <location>
        <begin position="42"/>
        <end position="65"/>
    </location>
</feature>
<organism evidence="8 9">
    <name type="scientific">Pseudovirgaria hyperparasitica</name>
    <dbReference type="NCBI Taxonomy" id="470096"/>
    <lineage>
        <taxon>Eukaryota</taxon>
        <taxon>Fungi</taxon>
        <taxon>Dikarya</taxon>
        <taxon>Ascomycota</taxon>
        <taxon>Pezizomycotina</taxon>
        <taxon>Dothideomycetes</taxon>
        <taxon>Dothideomycetes incertae sedis</taxon>
        <taxon>Acrospermales</taxon>
        <taxon>Acrospermaceae</taxon>
        <taxon>Pseudovirgaria</taxon>
    </lineage>
</organism>
<comment type="similarity">
    <text evidence="5">Belongs to the SAT4 family.</text>
</comment>
<sequence>MVENKGITLAIVATVFCIAAFIAVILRCYTRLRIVKAFGLDDYFMVAAEFFHLWFTSLVLSGVYYGTGRHMWDLTPENAVTACKVWWLCYLGYCMSMIFAKIAIGLFLLRIAVQKSHISIIWFTIIHSIVAGTVFFFVVIFQCYPVSYYWTSVIPGGKGSCISLHVFTSLGYLYGTVCALGDMIYGILPIFLIWNVDIDRKTKFILVPILGMAAIASCAALVRMAYMNQLLEPDFLWSTVDIAIWSTIEPGLAILASSLATLRPLVKQLSSRFSALKSVNSKDLDSPACNTDPTTKCRRALSFSQQTQTCDQTTTIGIWAEHEPRGRTKMMMGDVESQWSDSQTVAVSKKERAGIGRITVQTDIELMDSATLVGSPTTICAPGTPKVTRI</sequence>
<evidence type="ECO:0000259" key="7">
    <source>
        <dbReference type="Pfam" id="PF20684"/>
    </source>
</evidence>
<keyword evidence="2 6" id="KW-0812">Transmembrane</keyword>
<feature type="transmembrane region" description="Helical" evidence="6">
    <location>
        <begin position="120"/>
        <end position="141"/>
    </location>
</feature>
<dbReference type="GO" id="GO:0016020">
    <property type="term" value="C:membrane"/>
    <property type="evidence" value="ECO:0007669"/>
    <property type="project" value="UniProtKB-SubCell"/>
</dbReference>
<evidence type="ECO:0000313" key="9">
    <source>
        <dbReference type="Proteomes" id="UP000799437"/>
    </source>
</evidence>
<keyword evidence="4 6" id="KW-0472">Membrane</keyword>
<evidence type="ECO:0000256" key="3">
    <source>
        <dbReference type="ARBA" id="ARBA00022989"/>
    </source>
</evidence>